<name>A0ABT0AQR1_9LACT</name>
<evidence type="ECO:0000313" key="2">
    <source>
        <dbReference type="Proteomes" id="UP001522450"/>
    </source>
</evidence>
<dbReference type="Proteomes" id="UP001522450">
    <property type="component" value="Unassembled WGS sequence"/>
</dbReference>
<evidence type="ECO:0000313" key="1">
    <source>
        <dbReference type="EMBL" id="MCJ1989038.1"/>
    </source>
</evidence>
<proteinExistence type="predicted"/>
<reference evidence="1 2" key="1">
    <citation type="journal article" date="2022" name="Microbiol. Res.">
        <title>Comparative genome analysis, predicted lifestyle and antimicrobial strategies of Lactococcus carnosus and Lactococcus paracarnosus isolated from meat.</title>
        <authorList>
            <person name="Werum V."/>
            <person name="Ehrmann M."/>
            <person name="Vogel R."/>
            <person name="Hilgarth M."/>
        </authorList>
    </citation>
    <scope>NUCLEOTIDE SEQUENCE [LARGE SCALE GENOMIC DNA]</scope>
    <source>
        <strain evidence="1 2">TMW22177</strain>
    </source>
</reference>
<accession>A0ABT0AQR1</accession>
<organism evidence="1 2">
    <name type="scientific">Pseudolactococcus carnosus</name>
    <dbReference type="NCBI Taxonomy" id="2749961"/>
    <lineage>
        <taxon>Bacteria</taxon>
        <taxon>Bacillati</taxon>
        <taxon>Bacillota</taxon>
        <taxon>Bacilli</taxon>
        <taxon>Lactobacillales</taxon>
        <taxon>Streptococcaceae</taxon>
        <taxon>Pseudolactococcus</taxon>
    </lineage>
</organism>
<gene>
    <name evidence="1" type="ORF">GYN21_02285</name>
</gene>
<comment type="caution">
    <text evidence="1">The sequence shown here is derived from an EMBL/GenBank/DDBJ whole genome shotgun (WGS) entry which is preliminary data.</text>
</comment>
<evidence type="ECO:0008006" key="3">
    <source>
        <dbReference type="Google" id="ProtNLM"/>
    </source>
</evidence>
<dbReference type="RefSeq" id="WP_244034203.1">
    <property type="nucleotide sequence ID" value="NZ_JAAECS010000001.1"/>
</dbReference>
<dbReference type="EMBL" id="JAAECS010000001">
    <property type="protein sequence ID" value="MCJ1989038.1"/>
    <property type="molecule type" value="Genomic_DNA"/>
</dbReference>
<sequence>MKKIYMGGIDENEKTVNLKDVIKLIDEQVEFLKQQNGAGAIMGMLKMFDADNVKKVIDTNNNVIKELTDMRMKVLELGL</sequence>
<keyword evidence="2" id="KW-1185">Reference proteome</keyword>
<protein>
    <recommendedName>
        <fullName evidence="3">Phage protein</fullName>
    </recommendedName>
</protein>